<name>A0A8K0QX40_9PLEO</name>
<keyword evidence="2" id="KW-1185">Reference proteome</keyword>
<dbReference type="Proteomes" id="UP000813461">
    <property type="component" value="Unassembled WGS sequence"/>
</dbReference>
<accession>A0A8K0QX40</accession>
<reference evidence="1" key="1">
    <citation type="journal article" date="2021" name="Nat. Commun.">
        <title>Genetic determinants of endophytism in the Arabidopsis root mycobiome.</title>
        <authorList>
            <person name="Mesny F."/>
            <person name="Miyauchi S."/>
            <person name="Thiergart T."/>
            <person name="Pickel B."/>
            <person name="Atanasova L."/>
            <person name="Karlsson M."/>
            <person name="Huettel B."/>
            <person name="Barry K.W."/>
            <person name="Haridas S."/>
            <person name="Chen C."/>
            <person name="Bauer D."/>
            <person name="Andreopoulos W."/>
            <person name="Pangilinan J."/>
            <person name="LaButti K."/>
            <person name="Riley R."/>
            <person name="Lipzen A."/>
            <person name="Clum A."/>
            <person name="Drula E."/>
            <person name="Henrissat B."/>
            <person name="Kohler A."/>
            <person name="Grigoriev I.V."/>
            <person name="Martin F.M."/>
            <person name="Hacquard S."/>
        </authorList>
    </citation>
    <scope>NUCLEOTIDE SEQUENCE</scope>
    <source>
        <strain evidence="1">MPI-SDFR-AT-0120</strain>
    </source>
</reference>
<comment type="caution">
    <text evidence="1">The sequence shown here is derived from an EMBL/GenBank/DDBJ whole genome shotgun (WGS) entry which is preliminary data.</text>
</comment>
<sequence>MMLGIGLCGELCAYLVRLRSYRPRQDGTEWSGKWGGGRSRLCSMLNNSYDRRYRRVSQRSKSGKQNTRLAVERNGGLGFGTAIGRSASPTCLEEGSGVLPRIKELAGGNAFPMQHLTATDVYAELHASVLIGAANRTVLILVTCTCDRDFILGCHGHRMCIGLMSRVHFCQVLTAHSPASPRKFTGPLKSLSDLQARYSSGL</sequence>
<dbReference type="EMBL" id="JAGMVJ010000021">
    <property type="protein sequence ID" value="KAH7074087.1"/>
    <property type="molecule type" value="Genomic_DNA"/>
</dbReference>
<protein>
    <submittedName>
        <fullName evidence="1">Uncharacterized protein</fullName>
    </submittedName>
</protein>
<evidence type="ECO:0000313" key="1">
    <source>
        <dbReference type="EMBL" id="KAH7074087.1"/>
    </source>
</evidence>
<dbReference type="AlphaFoldDB" id="A0A8K0QX40"/>
<evidence type="ECO:0000313" key="2">
    <source>
        <dbReference type="Proteomes" id="UP000813461"/>
    </source>
</evidence>
<gene>
    <name evidence="1" type="ORF">FB567DRAFT_189623</name>
</gene>
<organism evidence="1 2">
    <name type="scientific">Paraphoma chrysanthemicola</name>
    <dbReference type="NCBI Taxonomy" id="798071"/>
    <lineage>
        <taxon>Eukaryota</taxon>
        <taxon>Fungi</taxon>
        <taxon>Dikarya</taxon>
        <taxon>Ascomycota</taxon>
        <taxon>Pezizomycotina</taxon>
        <taxon>Dothideomycetes</taxon>
        <taxon>Pleosporomycetidae</taxon>
        <taxon>Pleosporales</taxon>
        <taxon>Pleosporineae</taxon>
        <taxon>Phaeosphaeriaceae</taxon>
        <taxon>Paraphoma</taxon>
    </lineage>
</organism>
<proteinExistence type="predicted"/>